<dbReference type="EMBL" id="JXKH01000003">
    <property type="protein sequence ID" value="OJG18702.1"/>
    <property type="molecule type" value="Genomic_DNA"/>
</dbReference>
<feature type="domain" description="HTH rpiR-type" evidence="4">
    <location>
        <begin position="1"/>
        <end position="77"/>
    </location>
</feature>
<dbReference type="PANTHER" id="PTHR30514:SF21">
    <property type="entry name" value="RPIR-FAMILY TRANSCRIPTIONAL REGULATOR"/>
    <property type="match status" value="1"/>
</dbReference>
<feature type="domain" description="SIS" evidence="5">
    <location>
        <begin position="111"/>
        <end position="251"/>
    </location>
</feature>
<dbReference type="STRING" id="214095.RU97_GL001320"/>
<dbReference type="GO" id="GO:1901135">
    <property type="term" value="P:carbohydrate derivative metabolic process"/>
    <property type="evidence" value="ECO:0007669"/>
    <property type="project" value="InterPro"/>
</dbReference>
<evidence type="ECO:0000313" key="6">
    <source>
        <dbReference type="EMBL" id="OJG18702.1"/>
    </source>
</evidence>
<evidence type="ECO:0000256" key="1">
    <source>
        <dbReference type="ARBA" id="ARBA00023015"/>
    </source>
</evidence>
<proteinExistence type="predicted"/>
<evidence type="ECO:0000256" key="2">
    <source>
        <dbReference type="ARBA" id="ARBA00023125"/>
    </source>
</evidence>
<dbReference type="Pfam" id="PF01418">
    <property type="entry name" value="HTH_6"/>
    <property type="match status" value="1"/>
</dbReference>
<dbReference type="InterPro" id="IPR046348">
    <property type="entry name" value="SIS_dom_sf"/>
</dbReference>
<dbReference type="GO" id="GO:0097367">
    <property type="term" value="F:carbohydrate derivative binding"/>
    <property type="evidence" value="ECO:0007669"/>
    <property type="project" value="InterPro"/>
</dbReference>
<dbReference type="AlphaFoldDB" id="A0A1L8RG82"/>
<dbReference type="GO" id="GO:0003700">
    <property type="term" value="F:DNA-binding transcription factor activity"/>
    <property type="evidence" value="ECO:0007669"/>
    <property type="project" value="InterPro"/>
</dbReference>
<dbReference type="GO" id="GO:0003677">
    <property type="term" value="F:DNA binding"/>
    <property type="evidence" value="ECO:0007669"/>
    <property type="project" value="UniProtKB-KW"/>
</dbReference>
<dbReference type="InterPro" id="IPR000281">
    <property type="entry name" value="HTH_RpiR"/>
</dbReference>
<dbReference type="CDD" id="cd05013">
    <property type="entry name" value="SIS_RpiR"/>
    <property type="match status" value="1"/>
</dbReference>
<dbReference type="PANTHER" id="PTHR30514">
    <property type="entry name" value="GLUCOKINASE"/>
    <property type="match status" value="1"/>
</dbReference>
<dbReference type="Gene3D" id="3.40.50.10490">
    <property type="entry name" value="Glucose-6-phosphate isomerase like protein, domain 1"/>
    <property type="match status" value="1"/>
</dbReference>
<keyword evidence="1" id="KW-0805">Transcription regulation</keyword>
<dbReference type="InterPro" id="IPR047640">
    <property type="entry name" value="RpiR-like"/>
</dbReference>
<name>A0A1L8RG82_9ENTE</name>
<accession>A0A1L8RG82</accession>
<reference evidence="6 7" key="1">
    <citation type="submission" date="2014-12" db="EMBL/GenBank/DDBJ databases">
        <title>Draft genome sequences of 29 type strains of Enterococci.</title>
        <authorList>
            <person name="Zhong Z."/>
            <person name="Sun Z."/>
            <person name="Liu W."/>
            <person name="Zhang W."/>
            <person name="Zhang H."/>
        </authorList>
    </citation>
    <scope>NUCLEOTIDE SEQUENCE [LARGE SCALE GENOMIC DNA]</scope>
    <source>
        <strain evidence="6 7">DSM 17029</strain>
    </source>
</reference>
<evidence type="ECO:0000313" key="7">
    <source>
        <dbReference type="Proteomes" id="UP000181884"/>
    </source>
</evidence>
<dbReference type="PROSITE" id="PS51464">
    <property type="entry name" value="SIS"/>
    <property type="match status" value="1"/>
</dbReference>
<dbReference type="SUPFAM" id="SSF46689">
    <property type="entry name" value="Homeodomain-like"/>
    <property type="match status" value="1"/>
</dbReference>
<dbReference type="PROSITE" id="PS51071">
    <property type="entry name" value="HTH_RPIR"/>
    <property type="match status" value="1"/>
</dbReference>
<evidence type="ECO:0000259" key="4">
    <source>
        <dbReference type="PROSITE" id="PS51071"/>
    </source>
</evidence>
<dbReference type="InterPro" id="IPR001347">
    <property type="entry name" value="SIS_dom"/>
</dbReference>
<evidence type="ECO:0000259" key="5">
    <source>
        <dbReference type="PROSITE" id="PS51464"/>
    </source>
</evidence>
<evidence type="ECO:0000256" key="3">
    <source>
        <dbReference type="ARBA" id="ARBA00023163"/>
    </source>
</evidence>
<organism evidence="6 7">
    <name type="scientific">Enterococcus canis</name>
    <dbReference type="NCBI Taxonomy" id="214095"/>
    <lineage>
        <taxon>Bacteria</taxon>
        <taxon>Bacillati</taxon>
        <taxon>Bacillota</taxon>
        <taxon>Bacilli</taxon>
        <taxon>Lactobacillales</taxon>
        <taxon>Enterococcaceae</taxon>
        <taxon>Enterococcus</taxon>
    </lineage>
</organism>
<dbReference type="Gene3D" id="1.10.10.10">
    <property type="entry name" value="Winged helix-like DNA-binding domain superfamily/Winged helix DNA-binding domain"/>
    <property type="match status" value="1"/>
</dbReference>
<dbReference type="InterPro" id="IPR035472">
    <property type="entry name" value="RpiR-like_SIS"/>
</dbReference>
<sequence length="274" mass="30371">MSILEDIQSKFPSFSEKEKRLATYLLQNSGTVSNINISTLAHETGTSPATITRFAKKLKQNSFVDLKIQLGALQSKHQRADEGLKTEVYDYYSRVIENTEKLTDPADMKQIVNLITAAPRIFIFGVGSSGLTALELTQRLLRMGLNVISTTDSHMMLITSSMAKAGDLVIGISTSGETQEVNDSLWYAKQNAATIISITCFPESTLANLSEVALIAYSSLFIGNKRFVNSQFAIMYQIDVLSTMLLENAELNDKMSRTIKIITKNEDMKESEKS</sequence>
<dbReference type="InterPro" id="IPR036388">
    <property type="entry name" value="WH-like_DNA-bd_sf"/>
</dbReference>
<dbReference type="Proteomes" id="UP000181884">
    <property type="component" value="Unassembled WGS sequence"/>
</dbReference>
<comment type="caution">
    <text evidence="6">The sequence shown here is derived from an EMBL/GenBank/DDBJ whole genome shotgun (WGS) entry which is preliminary data.</text>
</comment>
<keyword evidence="2" id="KW-0238">DNA-binding</keyword>
<dbReference type="Pfam" id="PF01380">
    <property type="entry name" value="SIS"/>
    <property type="match status" value="1"/>
</dbReference>
<dbReference type="InterPro" id="IPR009057">
    <property type="entry name" value="Homeodomain-like_sf"/>
</dbReference>
<dbReference type="SUPFAM" id="SSF53697">
    <property type="entry name" value="SIS domain"/>
    <property type="match status" value="1"/>
</dbReference>
<dbReference type="RefSeq" id="WP_067393836.1">
    <property type="nucleotide sequence ID" value="NZ_JXKH01000003.1"/>
</dbReference>
<keyword evidence="7" id="KW-1185">Reference proteome</keyword>
<protein>
    <submittedName>
        <fullName evidence="6">RpiR family transcriptional regulator</fullName>
    </submittedName>
</protein>
<gene>
    <name evidence="6" type="ORF">RU97_GL001320</name>
</gene>
<keyword evidence="3" id="KW-0804">Transcription</keyword>